<comment type="caution">
    <text evidence="1">The sequence shown here is derived from an EMBL/GenBank/DDBJ whole genome shotgun (WGS) entry which is preliminary data.</text>
</comment>
<reference evidence="1 2" key="1">
    <citation type="journal article" date="2015" name="Genome Biol. Evol.">
        <title>Comparative Genomics of a Bacterivorous Green Alga Reveals Evolutionary Causalities and Consequences of Phago-Mixotrophic Mode of Nutrition.</title>
        <authorList>
            <person name="Burns J.A."/>
            <person name="Paasch A."/>
            <person name="Narechania A."/>
            <person name="Kim E."/>
        </authorList>
    </citation>
    <scope>NUCLEOTIDE SEQUENCE [LARGE SCALE GENOMIC DNA]</scope>
    <source>
        <strain evidence="1 2">PLY_AMNH</strain>
    </source>
</reference>
<evidence type="ECO:0000313" key="1">
    <source>
        <dbReference type="EMBL" id="KAK3280367.1"/>
    </source>
</evidence>
<gene>
    <name evidence="1" type="ORF">CYMTET_11795</name>
</gene>
<accession>A0AAE0LCT6</accession>
<organism evidence="1 2">
    <name type="scientific">Cymbomonas tetramitiformis</name>
    <dbReference type="NCBI Taxonomy" id="36881"/>
    <lineage>
        <taxon>Eukaryota</taxon>
        <taxon>Viridiplantae</taxon>
        <taxon>Chlorophyta</taxon>
        <taxon>Pyramimonadophyceae</taxon>
        <taxon>Pyramimonadales</taxon>
        <taxon>Pyramimonadaceae</taxon>
        <taxon>Cymbomonas</taxon>
    </lineage>
</organism>
<dbReference type="EMBL" id="LGRX02004428">
    <property type="protein sequence ID" value="KAK3280367.1"/>
    <property type="molecule type" value="Genomic_DNA"/>
</dbReference>
<proteinExistence type="predicted"/>
<protein>
    <submittedName>
        <fullName evidence="1">Uncharacterized protein</fullName>
    </submittedName>
</protein>
<evidence type="ECO:0000313" key="2">
    <source>
        <dbReference type="Proteomes" id="UP001190700"/>
    </source>
</evidence>
<dbReference type="Proteomes" id="UP001190700">
    <property type="component" value="Unassembled WGS sequence"/>
</dbReference>
<sequence length="276" mass="31274">MLLHNGDSAALKQISVTLCFIIVSFYIAHALKASTHGVDLYRSVIFQLGLHKERATNEHYSAPASEETGTSPEVLQRLHEIHKRISSKNIVEESRRPKSFKLAVLMAGEVRTFTNPIVHTSIKSGVIARFPDAHLFACLDCVENGFCDEEVYRDVHRILNYLDAADRLVLKVKPNISDCPFQELGDVSFQYYDNECSRNKVLEVALPAGETLYENYLLKHNVSIEVYFFPVTIVRPSIDSFRAEYYCTNIQNISKATCLSFLYPNSSNNVTNETQK</sequence>
<name>A0AAE0LCT6_9CHLO</name>
<dbReference type="AlphaFoldDB" id="A0AAE0LCT6"/>
<keyword evidence="2" id="KW-1185">Reference proteome</keyword>